<dbReference type="InterPro" id="IPR034660">
    <property type="entry name" value="DinB/YfiT-like"/>
</dbReference>
<dbReference type="PANTHER" id="PTHR37302">
    <property type="entry name" value="SLR1116 PROTEIN"/>
    <property type="match status" value="1"/>
</dbReference>
<dbReference type="EMBL" id="JBDXSU010000002">
    <property type="protein sequence ID" value="MFB5189294.1"/>
    <property type="molecule type" value="Genomic_DNA"/>
</dbReference>
<accession>A0ABV5AAK3</accession>
<evidence type="ECO:0000256" key="1">
    <source>
        <dbReference type="ARBA" id="ARBA00008635"/>
    </source>
</evidence>
<dbReference type="Pfam" id="PF05163">
    <property type="entry name" value="DinB"/>
    <property type="match status" value="1"/>
</dbReference>
<protein>
    <submittedName>
        <fullName evidence="3">DinB family protein</fullName>
    </submittedName>
</protein>
<dbReference type="Proteomes" id="UP001579974">
    <property type="component" value="Unassembled WGS sequence"/>
</dbReference>
<evidence type="ECO:0000313" key="4">
    <source>
        <dbReference type="Proteomes" id="UP001579974"/>
    </source>
</evidence>
<dbReference type="InterPro" id="IPR007837">
    <property type="entry name" value="DinB"/>
</dbReference>
<dbReference type="RefSeq" id="WP_275476812.1">
    <property type="nucleotide sequence ID" value="NZ_CP162940.1"/>
</dbReference>
<name>A0ABV5AAK3_9BACL</name>
<sequence length="162" mass="19490">MSEILEQQYEYIRRTRELLLSFLEEIPVQKLHETVPGFGHGCILRTHIHVIDCYRRWLGSFAFHERWADFRDTADDDIKHYDVKKVRDRFKEVDDIVQKFFHEFHDRWLESIENEVGWMDQALSVTPLFLLTHTETHEFHHKGQIVSMARHLGYTPPITDLD</sequence>
<keyword evidence="2" id="KW-0479">Metal-binding</keyword>
<organism evidence="3 4">
    <name type="scientific">Alicyclobacillus fastidiosus</name>
    <dbReference type="NCBI Taxonomy" id="392011"/>
    <lineage>
        <taxon>Bacteria</taxon>
        <taxon>Bacillati</taxon>
        <taxon>Bacillota</taxon>
        <taxon>Bacilli</taxon>
        <taxon>Bacillales</taxon>
        <taxon>Alicyclobacillaceae</taxon>
        <taxon>Alicyclobacillus</taxon>
    </lineage>
</organism>
<proteinExistence type="inferred from homology"/>
<dbReference type="Gene3D" id="1.20.120.450">
    <property type="entry name" value="dinb family like domain"/>
    <property type="match status" value="1"/>
</dbReference>
<evidence type="ECO:0000313" key="3">
    <source>
        <dbReference type="EMBL" id="MFB5189294.1"/>
    </source>
</evidence>
<comment type="caution">
    <text evidence="3">The sequence shown here is derived from an EMBL/GenBank/DDBJ whole genome shotgun (WGS) entry which is preliminary data.</text>
</comment>
<dbReference type="SUPFAM" id="SSF109854">
    <property type="entry name" value="DinB/YfiT-like putative metalloenzymes"/>
    <property type="match status" value="1"/>
</dbReference>
<reference evidence="3 4" key="1">
    <citation type="journal article" date="2024" name="Int. J. Mol. Sci.">
        <title>Exploration of Alicyclobacillus spp. Genome in Search of Antibiotic Resistance.</title>
        <authorList>
            <person name="Bucka-Kolendo J."/>
            <person name="Kiousi D.E."/>
            <person name="Dekowska A."/>
            <person name="Mikolajczuk-Szczyrba A."/>
            <person name="Karadedos D.M."/>
            <person name="Michael P."/>
            <person name="Galanis A."/>
            <person name="Sokolowska B."/>
        </authorList>
    </citation>
    <scope>NUCLEOTIDE SEQUENCE [LARGE SCALE GENOMIC DNA]</scope>
    <source>
        <strain evidence="3 4">KKP 3000</strain>
    </source>
</reference>
<gene>
    <name evidence="3" type="ORF">KKP3000_002301</name>
</gene>
<comment type="similarity">
    <text evidence="1">Belongs to the DinB family.</text>
</comment>
<evidence type="ECO:0000256" key="2">
    <source>
        <dbReference type="ARBA" id="ARBA00022723"/>
    </source>
</evidence>
<dbReference type="PANTHER" id="PTHR37302:SF3">
    <property type="entry name" value="DAMAGE-INDUCIBLE PROTEIN DINB"/>
    <property type="match status" value="1"/>
</dbReference>
<keyword evidence="4" id="KW-1185">Reference proteome</keyword>